<keyword evidence="1" id="KW-1133">Transmembrane helix</keyword>
<protein>
    <submittedName>
        <fullName evidence="2">Uncharacterized protein</fullName>
    </submittedName>
</protein>
<dbReference type="AlphaFoldDB" id="A0A1M5N685"/>
<feature type="transmembrane region" description="Helical" evidence="1">
    <location>
        <begin position="103"/>
        <end position="121"/>
    </location>
</feature>
<reference evidence="3" key="1">
    <citation type="submission" date="2016-11" db="EMBL/GenBank/DDBJ databases">
        <authorList>
            <person name="Varghese N."/>
            <person name="Submissions S."/>
        </authorList>
    </citation>
    <scope>NUCLEOTIDE SEQUENCE [LARGE SCALE GENOMIC DNA]</scope>
    <source>
        <strain evidence="3">CGMCC 1.8995</strain>
    </source>
</reference>
<evidence type="ECO:0000313" key="2">
    <source>
        <dbReference type="EMBL" id="SHG85058.1"/>
    </source>
</evidence>
<feature type="transmembrane region" description="Helical" evidence="1">
    <location>
        <begin position="34"/>
        <end position="54"/>
    </location>
</feature>
<feature type="transmembrane region" description="Helical" evidence="1">
    <location>
        <begin position="60"/>
        <end position="82"/>
    </location>
</feature>
<accession>A0A1M5N685</accession>
<proteinExistence type="predicted"/>
<keyword evidence="1" id="KW-0812">Transmembrane</keyword>
<sequence>MSNKKSMPKKPVTAIHPDYTATAVELQFELLKQFAWLGSAIIGGIVILLQLDQITIGKHVYAALSCFAISIVVSVQGQDYLVNKLAEGKVLEELASRMKLIRMTAFSLICFGAGIIVSYFWKQ</sequence>
<keyword evidence="3" id="KW-1185">Reference proteome</keyword>
<keyword evidence="1" id="KW-0472">Membrane</keyword>
<organism evidence="2 3">
    <name type="scientific">Marisediminitalea aggregata</name>
    <dbReference type="NCBI Taxonomy" id="634436"/>
    <lineage>
        <taxon>Bacteria</taxon>
        <taxon>Pseudomonadati</taxon>
        <taxon>Pseudomonadota</taxon>
        <taxon>Gammaproteobacteria</taxon>
        <taxon>Alteromonadales</taxon>
        <taxon>Alteromonadaceae</taxon>
        <taxon>Marisediminitalea</taxon>
    </lineage>
</organism>
<dbReference type="Proteomes" id="UP000184520">
    <property type="component" value="Unassembled WGS sequence"/>
</dbReference>
<evidence type="ECO:0000313" key="3">
    <source>
        <dbReference type="Proteomes" id="UP000184520"/>
    </source>
</evidence>
<name>A0A1M5N685_9ALTE</name>
<evidence type="ECO:0000256" key="1">
    <source>
        <dbReference type="SAM" id="Phobius"/>
    </source>
</evidence>
<dbReference type="RefSeq" id="WP_073324045.1">
    <property type="nucleotide sequence ID" value="NZ_FQWD01000005.1"/>
</dbReference>
<dbReference type="OrthoDB" id="6388691at2"/>
<dbReference type="EMBL" id="FQWD01000005">
    <property type="protein sequence ID" value="SHG85058.1"/>
    <property type="molecule type" value="Genomic_DNA"/>
</dbReference>
<gene>
    <name evidence="2" type="ORF">SAMN05216361_3092</name>
</gene>